<reference evidence="2 3" key="1">
    <citation type="submission" date="2020-03" db="EMBL/GenBank/DDBJ databases">
        <title>Draft genome sequence of environmentally isolated violet-colored cultures.</title>
        <authorList>
            <person name="Wilson H.S."/>
        </authorList>
    </citation>
    <scope>NUCLEOTIDE SEQUENCE [LARGE SCALE GENOMIC DNA]</scope>
    <source>
        <strain evidence="2 3">HSC-16F04</strain>
    </source>
</reference>
<comment type="caution">
    <text evidence="2">The sequence shown here is derived from an EMBL/GenBank/DDBJ whole genome shotgun (WGS) entry which is preliminary data.</text>
</comment>
<dbReference type="SUPFAM" id="SSF47413">
    <property type="entry name" value="lambda repressor-like DNA-binding domains"/>
    <property type="match status" value="1"/>
</dbReference>
<dbReference type="EMBL" id="JAAOLX010000001">
    <property type="protein sequence ID" value="NHQ84902.1"/>
    <property type="molecule type" value="Genomic_DNA"/>
</dbReference>
<dbReference type="CDD" id="cd00093">
    <property type="entry name" value="HTH_XRE"/>
    <property type="match status" value="1"/>
</dbReference>
<dbReference type="PROSITE" id="PS50943">
    <property type="entry name" value="HTH_CROC1"/>
    <property type="match status" value="1"/>
</dbReference>
<dbReference type="Proteomes" id="UP000712570">
    <property type="component" value="Unassembled WGS sequence"/>
</dbReference>
<dbReference type="Gene3D" id="1.10.260.40">
    <property type="entry name" value="lambda repressor-like DNA-binding domains"/>
    <property type="match status" value="1"/>
</dbReference>
<keyword evidence="3" id="KW-1185">Reference proteome</keyword>
<feature type="domain" description="HTH cro/C1-type" evidence="1">
    <location>
        <begin position="34"/>
        <end position="87"/>
    </location>
</feature>
<gene>
    <name evidence="2" type="ORF">HA050_02095</name>
</gene>
<organism evidence="2 3">
    <name type="scientific">Iodobacter violaceini</name>
    <dbReference type="NCBI Taxonomy" id="3044271"/>
    <lineage>
        <taxon>Bacteria</taxon>
        <taxon>Pseudomonadati</taxon>
        <taxon>Pseudomonadota</taxon>
        <taxon>Betaproteobacteria</taxon>
        <taxon>Neisseriales</taxon>
        <taxon>Chitinibacteraceae</taxon>
        <taxon>Iodobacter</taxon>
    </lineage>
</organism>
<dbReference type="Pfam" id="PF01381">
    <property type="entry name" value="HTH_3"/>
    <property type="match status" value="1"/>
</dbReference>
<sequence length="166" mass="17932">MSLCDARKFINQLSADFVMLSNKEERYLRISSRLREERKRLGLSQADLANALDISVRAYGGYEKAQVIAPLSVLVTLEDLGADTHYIVSGERSLSKLSPEDDQLLSAFRSATAEAQSAILAAATALSGAGTVGKKPKPAATQIFHGEVGQTITGDINAKQTFNFKK</sequence>
<evidence type="ECO:0000313" key="2">
    <source>
        <dbReference type="EMBL" id="NHQ84902.1"/>
    </source>
</evidence>
<evidence type="ECO:0000313" key="3">
    <source>
        <dbReference type="Proteomes" id="UP000712570"/>
    </source>
</evidence>
<dbReference type="InterPro" id="IPR001387">
    <property type="entry name" value="Cro/C1-type_HTH"/>
</dbReference>
<accession>A0ABX0KMM1</accession>
<dbReference type="SMART" id="SM00530">
    <property type="entry name" value="HTH_XRE"/>
    <property type="match status" value="1"/>
</dbReference>
<evidence type="ECO:0000259" key="1">
    <source>
        <dbReference type="PROSITE" id="PS50943"/>
    </source>
</evidence>
<dbReference type="RefSeq" id="WP_166821444.1">
    <property type="nucleotide sequence ID" value="NZ_JAAOLX010000001.1"/>
</dbReference>
<name>A0ABX0KMM1_9NEIS</name>
<protein>
    <submittedName>
        <fullName evidence="2">Helix-turn-helix transcriptional regulator</fullName>
    </submittedName>
</protein>
<proteinExistence type="predicted"/>
<dbReference type="InterPro" id="IPR010982">
    <property type="entry name" value="Lambda_DNA-bd_dom_sf"/>
</dbReference>